<dbReference type="GO" id="GO:0008017">
    <property type="term" value="F:microtubule binding"/>
    <property type="evidence" value="ECO:0007669"/>
    <property type="project" value="TreeGrafter"/>
</dbReference>
<dbReference type="SMART" id="SM00302">
    <property type="entry name" value="GED"/>
    <property type="match status" value="1"/>
</dbReference>
<evidence type="ECO:0000313" key="10">
    <source>
        <dbReference type="Proteomes" id="UP000016801"/>
    </source>
</evidence>
<dbReference type="SMART" id="SM00053">
    <property type="entry name" value="DYNc"/>
    <property type="match status" value="1"/>
</dbReference>
<dbReference type="InterPro" id="IPR022812">
    <property type="entry name" value="Dynamin"/>
</dbReference>
<sequence>MSATLATPGGISDPALIQLVNKLQDVFSTVGVNNPIDLPQIVVVGSQSSGKSSVLENIVGRDFLPRGNGIVTRRPLVLQLNNRPAQSNGVNPDEVSNADDKAANADEWGEFLHIPGQKFYDFGKIREEIARETEAKVGKNAGISPAPINLRIYSPNVLTLTLVDLPGLTKVPVGDQPRDIERQIREMVLKYIGKSNAIILAVTSANIDLANSDGLKLAREVDPEGQRTIGVLTKVDLMDDGTDVIDILSNRVIPLRLGYVPVVNRGQRDIDNKKAINVALESEKAFFENHKAYRNKSSYCGTPYLARKLNLILMMHIKQTLPDIKARISSSLQKYSSELESLGPSMLGNSANIVLNIITEFTNEWRTVLDGNNTELSSTELSGGARISFVFHELYANGIKAVDPFDVVKDVDIRTILYNSSGSSPALFVGTTAFELIVKQQIKRLEDPSLKCVSLAYDELVRILSQLLGKSLYRRYPSLKEKMHGVVIAFFKKAMEPTNKLVRDLVAMEACYVNTGHPDFLNGHRAMAIVNERYNPAKPVQVDPKTGKPLPPSSTPARAASPTVPEMDGSGNAGFFGSFFAAKNKKRAAAMEAPPPTLKASGNLSERENIEVEVIKLLIASYYNIVKRTMIDMVPKAIMLNLVQLTKDEMQRELLENMYRTDTLDDLLKESDFTVRRRKECQQMVESLGKASEIVSQVQ</sequence>
<dbReference type="Gene3D" id="3.40.50.300">
    <property type="entry name" value="P-loop containing nucleotide triphosphate hydrolases"/>
    <property type="match status" value="1"/>
</dbReference>
<dbReference type="GO" id="GO:0005525">
    <property type="term" value="F:GTP binding"/>
    <property type="evidence" value="ECO:0007669"/>
    <property type="project" value="UniProtKB-KW"/>
</dbReference>
<reference evidence="9 10" key="1">
    <citation type="journal article" date="2013" name="PLoS Genet.">
        <title>Plant-symbiotic fungi as chemical engineers: Multi-genome analysis of the Clavicipitaceae reveals dynamics of alkaloid loci.</title>
        <authorList>
            <person name="Schardl C.L."/>
            <person name="Young C.A."/>
            <person name="Hesse U."/>
            <person name="Amyotte S.G."/>
            <person name="Andreeva K."/>
            <person name="Calie P.J."/>
            <person name="Fleetwood D.J."/>
            <person name="Haws D.C."/>
            <person name="Moore N."/>
            <person name="Oeser B."/>
            <person name="Panaccione D.G."/>
            <person name="Schweri K.K."/>
            <person name="Voisey C.R."/>
            <person name="Farman M.L."/>
            <person name="Jaromczyk J.W."/>
            <person name="Roe B.A."/>
            <person name="O'Sullivan D.M."/>
            <person name="Scott B."/>
            <person name="Tudzynski P."/>
            <person name="An Z."/>
            <person name="Arnaoudova E.G."/>
            <person name="Bullock C.T."/>
            <person name="Charlton N.D."/>
            <person name="Chen L."/>
            <person name="Cox M."/>
            <person name="Dinkins R.D."/>
            <person name="Florea S."/>
            <person name="Glenn A.E."/>
            <person name="Gordon A."/>
            <person name="Gueldener U."/>
            <person name="Harris D.R."/>
            <person name="Hollin W."/>
            <person name="Jaromczyk J."/>
            <person name="Johnson R.D."/>
            <person name="Khan A.K."/>
            <person name="Leistner E."/>
            <person name="Leuchtmann A."/>
            <person name="Li C."/>
            <person name="Liu J."/>
            <person name="Liu J."/>
            <person name="Liu M."/>
            <person name="Mace W."/>
            <person name="Machado C."/>
            <person name="Nagabhyru P."/>
            <person name="Pan J."/>
            <person name="Schmid J."/>
            <person name="Sugawara K."/>
            <person name="Steiner U."/>
            <person name="Takach J.E."/>
            <person name="Tanaka E."/>
            <person name="Webb J.S."/>
            <person name="Wilson E.V."/>
            <person name="Wiseman J.L."/>
            <person name="Yoshida R."/>
            <person name="Zeng Z."/>
        </authorList>
    </citation>
    <scope>NUCLEOTIDE SEQUENCE [LARGE SCALE GENOMIC DNA]</scope>
    <source>
        <strain evidence="9 10">20.1</strain>
    </source>
</reference>
<proteinExistence type="inferred from homology"/>
<dbReference type="InterPro" id="IPR019762">
    <property type="entry name" value="Dynamin_GTPase_CS"/>
</dbReference>
<accession>M1VUE4</accession>
<dbReference type="InterPro" id="IPR003130">
    <property type="entry name" value="GED"/>
</dbReference>
<dbReference type="PROSITE" id="PS51388">
    <property type="entry name" value="GED"/>
    <property type="match status" value="1"/>
</dbReference>
<feature type="compositionally biased region" description="Low complexity" evidence="6">
    <location>
        <begin position="555"/>
        <end position="565"/>
    </location>
</feature>
<dbReference type="GO" id="GO:0016559">
    <property type="term" value="P:peroxisome fission"/>
    <property type="evidence" value="ECO:0007669"/>
    <property type="project" value="TreeGrafter"/>
</dbReference>
<dbReference type="GO" id="GO:0048312">
    <property type="term" value="P:intracellular distribution of mitochondria"/>
    <property type="evidence" value="ECO:0007669"/>
    <property type="project" value="TreeGrafter"/>
</dbReference>
<dbReference type="OrthoDB" id="5061070at2759"/>
<dbReference type="InterPro" id="IPR001401">
    <property type="entry name" value="Dynamin_GTPase"/>
</dbReference>
<dbReference type="SUPFAM" id="SSF52540">
    <property type="entry name" value="P-loop containing nucleoside triphosphate hydrolases"/>
    <property type="match status" value="1"/>
</dbReference>
<dbReference type="GO" id="GO:0016020">
    <property type="term" value="C:membrane"/>
    <property type="evidence" value="ECO:0007669"/>
    <property type="project" value="TreeGrafter"/>
</dbReference>
<comment type="similarity">
    <text evidence="5">Belongs to the TRAFAC class dynamin-like GTPase superfamily. Dynamin/Fzo/YdjA family.</text>
</comment>
<dbReference type="Pfam" id="PF00350">
    <property type="entry name" value="Dynamin_N"/>
    <property type="match status" value="1"/>
</dbReference>
<dbReference type="PRINTS" id="PR00195">
    <property type="entry name" value="DYNAMIN"/>
</dbReference>
<dbReference type="AlphaFoldDB" id="M1VUE4"/>
<dbReference type="InterPro" id="IPR027417">
    <property type="entry name" value="P-loop_NTPase"/>
</dbReference>
<evidence type="ECO:0000259" key="7">
    <source>
        <dbReference type="PROSITE" id="PS51388"/>
    </source>
</evidence>
<name>M1VUE4_CLAP2</name>
<dbReference type="GO" id="GO:0003924">
    <property type="term" value="F:GTPase activity"/>
    <property type="evidence" value="ECO:0007669"/>
    <property type="project" value="InterPro"/>
</dbReference>
<evidence type="ECO:0000256" key="2">
    <source>
        <dbReference type="ARBA" id="ARBA00023134"/>
    </source>
</evidence>
<dbReference type="GO" id="GO:0000266">
    <property type="term" value="P:mitochondrial fission"/>
    <property type="evidence" value="ECO:0007669"/>
    <property type="project" value="TreeGrafter"/>
</dbReference>
<comment type="caution">
    <text evidence="9">The sequence shown here is derived from an EMBL/GenBank/DDBJ whole genome shotgun (WGS) entry which is preliminary data.</text>
</comment>
<evidence type="ECO:0000256" key="3">
    <source>
        <dbReference type="ARBA" id="ARBA00023175"/>
    </source>
</evidence>
<dbReference type="CDD" id="cd08771">
    <property type="entry name" value="DLP_1"/>
    <property type="match status" value="1"/>
</dbReference>
<dbReference type="InterPro" id="IPR020850">
    <property type="entry name" value="GED_dom"/>
</dbReference>
<protein>
    <recommendedName>
        <fullName evidence="4">Vacuolar protein sorting-associated protein 1</fullName>
    </recommendedName>
</protein>
<dbReference type="PROSITE" id="PS51718">
    <property type="entry name" value="G_DYNAMIN_2"/>
    <property type="match status" value="1"/>
</dbReference>
<dbReference type="Gene3D" id="1.20.120.1240">
    <property type="entry name" value="Dynamin, middle domain"/>
    <property type="match status" value="1"/>
</dbReference>
<feature type="domain" description="Dynamin-type G" evidence="8">
    <location>
        <begin position="35"/>
        <end position="322"/>
    </location>
</feature>
<dbReference type="HOGENOM" id="CLU_008964_5_2_1"/>
<keyword evidence="1 5" id="KW-0547">Nucleotide-binding</keyword>
<dbReference type="InterPro" id="IPR045063">
    <property type="entry name" value="Dynamin_N"/>
</dbReference>
<dbReference type="GO" id="GO:0005874">
    <property type="term" value="C:microtubule"/>
    <property type="evidence" value="ECO:0007669"/>
    <property type="project" value="TreeGrafter"/>
</dbReference>
<evidence type="ECO:0000256" key="5">
    <source>
        <dbReference type="RuleBase" id="RU003932"/>
    </source>
</evidence>
<dbReference type="GO" id="GO:0007033">
    <property type="term" value="P:vacuole organization"/>
    <property type="evidence" value="ECO:0007669"/>
    <property type="project" value="UniProtKB-ARBA"/>
</dbReference>
<feature type="domain" description="GED" evidence="7">
    <location>
        <begin position="612"/>
        <end position="699"/>
    </location>
</feature>
<dbReference type="VEuPathDB" id="FungiDB:CPUR_01101"/>
<evidence type="ECO:0000259" key="8">
    <source>
        <dbReference type="PROSITE" id="PS51718"/>
    </source>
</evidence>
<evidence type="ECO:0000256" key="4">
    <source>
        <dbReference type="ARBA" id="ARBA00073589"/>
    </source>
</evidence>
<keyword evidence="3" id="KW-0505">Motor protein</keyword>
<dbReference type="Proteomes" id="UP000016801">
    <property type="component" value="Unassembled WGS sequence"/>
</dbReference>
<dbReference type="FunFam" id="3.40.50.300:FF:000473">
    <property type="entry name" value="Vacuolar sorting-associated 1 protein"/>
    <property type="match status" value="1"/>
</dbReference>
<dbReference type="STRING" id="1111077.M1VUE4"/>
<evidence type="ECO:0000313" key="9">
    <source>
        <dbReference type="EMBL" id="CCE27627.1"/>
    </source>
</evidence>
<dbReference type="PhylomeDB" id="M1VUE4"/>
<dbReference type="PANTHER" id="PTHR11566:SF220">
    <property type="entry name" value="VACUOLAR PROTEIN SORTING-ASSOCIATED PROTEIN 1"/>
    <property type="match status" value="1"/>
</dbReference>
<dbReference type="PANTHER" id="PTHR11566">
    <property type="entry name" value="DYNAMIN"/>
    <property type="match status" value="1"/>
</dbReference>
<dbReference type="EMBL" id="CAGA01000005">
    <property type="protein sequence ID" value="CCE27627.1"/>
    <property type="molecule type" value="Genomic_DNA"/>
</dbReference>
<keyword evidence="2 5" id="KW-0342">GTP-binding</keyword>
<dbReference type="GO" id="GO:0005777">
    <property type="term" value="C:peroxisome"/>
    <property type="evidence" value="ECO:0007669"/>
    <property type="project" value="TreeGrafter"/>
</dbReference>
<dbReference type="PROSITE" id="PS00410">
    <property type="entry name" value="G_DYNAMIN_1"/>
    <property type="match status" value="1"/>
</dbReference>
<dbReference type="InterPro" id="IPR030381">
    <property type="entry name" value="G_DYNAMIN_dom"/>
</dbReference>
<dbReference type="InterPro" id="IPR000375">
    <property type="entry name" value="Dynamin_stalk"/>
</dbReference>
<gene>
    <name evidence="9" type="ORF">CPUR_01101</name>
</gene>
<keyword evidence="10" id="KW-1185">Reference proteome</keyword>
<dbReference type="Pfam" id="PF01031">
    <property type="entry name" value="Dynamin_M"/>
    <property type="match status" value="1"/>
</dbReference>
<dbReference type="Pfam" id="PF02212">
    <property type="entry name" value="GED"/>
    <property type="match status" value="1"/>
</dbReference>
<dbReference type="GO" id="GO:0006897">
    <property type="term" value="P:endocytosis"/>
    <property type="evidence" value="ECO:0007669"/>
    <property type="project" value="TreeGrafter"/>
</dbReference>
<evidence type="ECO:0000256" key="1">
    <source>
        <dbReference type="ARBA" id="ARBA00022741"/>
    </source>
</evidence>
<feature type="region of interest" description="Disordered" evidence="6">
    <location>
        <begin position="538"/>
        <end position="565"/>
    </location>
</feature>
<organism evidence="9 10">
    <name type="scientific">Claviceps purpurea (strain 20.1)</name>
    <name type="common">Ergot fungus</name>
    <name type="synonym">Sphacelia segetum</name>
    <dbReference type="NCBI Taxonomy" id="1111077"/>
    <lineage>
        <taxon>Eukaryota</taxon>
        <taxon>Fungi</taxon>
        <taxon>Dikarya</taxon>
        <taxon>Ascomycota</taxon>
        <taxon>Pezizomycotina</taxon>
        <taxon>Sordariomycetes</taxon>
        <taxon>Hypocreomycetidae</taxon>
        <taxon>Hypocreales</taxon>
        <taxon>Clavicipitaceae</taxon>
        <taxon>Claviceps</taxon>
    </lineage>
</organism>
<evidence type="ECO:0000256" key="6">
    <source>
        <dbReference type="SAM" id="MobiDB-lite"/>
    </source>
</evidence>
<dbReference type="eggNOG" id="KOG0446">
    <property type="taxonomic scope" value="Eukaryota"/>
</dbReference>